<dbReference type="GO" id="GO:0005737">
    <property type="term" value="C:cytoplasm"/>
    <property type="evidence" value="ECO:0007669"/>
    <property type="project" value="UniProtKB-ARBA"/>
</dbReference>
<dbReference type="Gene3D" id="3.30.40.10">
    <property type="entry name" value="Zinc/RING finger domain, C3HC4 (zinc finger)"/>
    <property type="match status" value="1"/>
</dbReference>
<keyword evidence="12" id="KW-1133">Transmembrane helix</keyword>
<dbReference type="CDD" id="cd20354">
    <property type="entry name" value="Rcat_RBR_RNF14"/>
    <property type="match status" value="1"/>
</dbReference>
<sequence length="479" mass="54350">MPEAQYVSPIDRDACETMQREEWEVLEAIFPDFLTNGQNIAVGRIELEIPVELTEEPPRKVMIMPPDEQSQRDSSQVDCDLQSPLPLTTLPPITLIFTLPLDYPLSRPPIISGLRSSYGWLTAEKLKLLERTLLSVWEAEWEQGRGEGRAILYDWVEIVRSAETCLGKLGMIANDIILINHPAPAMLADRLTSFDAKTRLERFSQTNYACGVCLSSIKGAKCISLACGHVFCRVCLVGFWGLCISEGDVDRVGCPDPGCVKQGTKASEEDVQRVVSSQEVMRWKFLKDKKELEKDPTIVHCPMSFCQHPVKRPIQVENGSGWERLRTCTACGYSFCAYCRRTWHGPHTSCPIAFSEEFLIKYMEFEEGSEERTLLQRRFGKGNLEKLVRQFEEDRANREWLDKSTMACPGCGVHTEKSAGCNHMTCGKCSQHFCYRCGGRLVGSDPYGHFSRKGHPCYQKLFDFERTEDDWQPVEGFDP</sequence>
<dbReference type="InterPro" id="IPR047548">
    <property type="entry name" value="Rcat_RBR_RNF14"/>
</dbReference>
<evidence type="ECO:0000256" key="6">
    <source>
        <dbReference type="ARBA" id="ARBA00022692"/>
    </source>
</evidence>
<reference evidence="19" key="2">
    <citation type="submission" date="2020-11" db="EMBL/GenBank/DDBJ databases">
        <authorList>
            <consortium name="DOE Joint Genome Institute"/>
            <person name="Kuo A."/>
            <person name="Miyauchi S."/>
            <person name="Kiss E."/>
            <person name="Drula E."/>
            <person name="Kohler A."/>
            <person name="Sanchez-Garcia M."/>
            <person name="Andreopoulos B."/>
            <person name="Barry K.W."/>
            <person name="Bonito G."/>
            <person name="Buee M."/>
            <person name="Carver A."/>
            <person name="Chen C."/>
            <person name="Cichocki N."/>
            <person name="Clum A."/>
            <person name="Culley D."/>
            <person name="Crous P.W."/>
            <person name="Fauchery L."/>
            <person name="Girlanda M."/>
            <person name="Hayes R."/>
            <person name="Keri Z."/>
            <person name="Labutti K."/>
            <person name="Lipzen A."/>
            <person name="Lombard V."/>
            <person name="Magnuson J."/>
            <person name="Maillard F."/>
            <person name="Morin E."/>
            <person name="Murat C."/>
            <person name="Nolan M."/>
            <person name="Ohm R."/>
            <person name="Pangilinan J."/>
            <person name="Pereira M."/>
            <person name="Perotto S."/>
            <person name="Peter M."/>
            <person name="Riley R."/>
            <person name="Sitrit Y."/>
            <person name="Stielow B."/>
            <person name="Szollosi G."/>
            <person name="Zifcakova L."/>
            <person name="Stursova M."/>
            <person name="Spatafora J.W."/>
            <person name="Tedersoo L."/>
            <person name="Vaario L.-M."/>
            <person name="Yamada A."/>
            <person name="Yan M."/>
            <person name="Wang P."/>
            <person name="Xu J."/>
            <person name="Bruns T."/>
            <person name="Baldrian P."/>
            <person name="Vilgalys R."/>
            <person name="Henrissat B."/>
            <person name="Grigoriev I.V."/>
            <person name="Hibbett D."/>
            <person name="Nagy L.G."/>
            <person name="Martin F.M."/>
        </authorList>
    </citation>
    <scope>NUCLEOTIDE SEQUENCE</scope>
    <source>
        <strain evidence="19">UH-Tt-Lm1</strain>
    </source>
</reference>
<dbReference type="FunFam" id="3.30.40.10:FF:000051">
    <property type="entry name" value="RBR-type E3 ubiquitin transferase"/>
    <property type="match status" value="1"/>
</dbReference>
<dbReference type="PROSITE" id="PS51873">
    <property type="entry name" value="TRIAD"/>
    <property type="match status" value="1"/>
</dbReference>
<dbReference type="GO" id="GO:0061630">
    <property type="term" value="F:ubiquitin protein ligase activity"/>
    <property type="evidence" value="ECO:0007669"/>
    <property type="project" value="UniProtKB-EC"/>
</dbReference>
<evidence type="ECO:0000256" key="4">
    <source>
        <dbReference type="ARBA" id="ARBA00012251"/>
    </source>
</evidence>
<dbReference type="PROSITE" id="PS50089">
    <property type="entry name" value="ZF_RING_2"/>
    <property type="match status" value="1"/>
</dbReference>
<dbReference type="InterPro" id="IPR013083">
    <property type="entry name" value="Znf_RING/FYVE/PHD"/>
</dbReference>
<dbReference type="AlphaFoldDB" id="A0A9P6HFN1"/>
<dbReference type="GO" id="GO:0008270">
    <property type="term" value="F:zinc ion binding"/>
    <property type="evidence" value="ECO:0007669"/>
    <property type="project" value="UniProtKB-KW"/>
</dbReference>
<evidence type="ECO:0000259" key="16">
    <source>
        <dbReference type="PROSITE" id="PS50089"/>
    </source>
</evidence>
<evidence type="ECO:0000256" key="14">
    <source>
        <dbReference type="ARBA" id="ARBA00044508"/>
    </source>
</evidence>
<keyword evidence="8" id="KW-0677">Repeat</keyword>
<keyword evidence="11" id="KW-0862">Zinc</keyword>
<dbReference type="InterPro" id="IPR006575">
    <property type="entry name" value="RWD_dom"/>
</dbReference>
<evidence type="ECO:0000256" key="3">
    <source>
        <dbReference type="ARBA" id="ARBA00004906"/>
    </source>
</evidence>
<dbReference type="SUPFAM" id="SSF57850">
    <property type="entry name" value="RING/U-box"/>
    <property type="match status" value="3"/>
</dbReference>
<dbReference type="Gene3D" id="3.10.110.10">
    <property type="entry name" value="Ubiquitin Conjugating Enzyme"/>
    <property type="match status" value="1"/>
</dbReference>
<dbReference type="PROSITE" id="PS50908">
    <property type="entry name" value="RWD"/>
    <property type="match status" value="1"/>
</dbReference>
<keyword evidence="9 15" id="KW-0863">Zinc-finger</keyword>
<evidence type="ECO:0000256" key="13">
    <source>
        <dbReference type="ARBA" id="ARBA00023136"/>
    </source>
</evidence>
<dbReference type="CDD" id="cd23134">
    <property type="entry name" value="RING-HC_ITT1-like"/>
    <property type="match status" value="1"/>
</dbReference>
<comment type="similarity">
    <text evidence="14">Belongs to the RBR family. RNF14 subfamily.</text>
</comment>
<dbReference type="PROSITE" id="PS00518">
    <property type="entry name" value="ZF_RING_1"/>
    <property type="match status" value="1"/>
</dbReference>
<evidence type="ECO:0000259" key="17">
    <source>
        <dbReference type="PROSITE" id="PS50908"/>
    </source>
</evidence>
<name>A0A9P6HFN1_9AGAM</name>
<evidence type="ECO:0000313" key="19">
    <source>
        <dbReference type="EMBL" id="KAF9785953.1"/>
    </source>
</evidence>
<comment type="caution">
    <text evidence="19">The sequence shown here is derived from an EMBL/GenBank/DDBJ whole genome shotgun (WGS) entry which is preliminary data.</text>
</comment>
<accession>A0A9P6HFN1</accession>
<dbReference type="PANTHER" id="PTHR11685">
    <property type="entry name" value="RBR FAMILY RING FINGER AND IBR DOMAIN-CONTAINING"/>
    <property type="match status" value="1"/>
</dbReference>
<organism evidence="19 20">
    <name type="scientific">Thelephora terrestris</name>
    <dbReference type="NCBI Taxonomy" id="56493"/>
    <lineage>
        <taxon>Eukaryota</taxon>
        <taxon>Fungi</taxon>
        <taxon>Dikarya</taxon>
        <taxon>Basidiomycota</taxon>
        <taxon>Agaricomycotina</taxon>
        <taxon>Agaricomycetes</taxon>
        <taxon>Thelephorales</taxon>
        <taxon>Thelephoraceae</taxon>
        <taxon>Thelephora</taxon>
    </lineage>
</organism>
<protein>
    <recommendedName>
        <fullName evidence="4">RBR-type E3 ubiquitin transferase</fullName>
        <ecNumber evidence="4">2.3.2.31</ecNumber>
    </recommendedName>
</protein>
<dbReference type="EMBL" id="WIUZ02000006">
    <property type="protein sequence ID" value="KAF9785953.1"/>
    <property type="molecule type" value="Genomic_DNA"/>
</dbReference>
<feature type="domain" description="RWD" evidence="17">
    <location>
        <begin position="21"/>
        <end position="166"/>
    </location>
</feature>
<evidence type="ECO:0000256" key="10">
    <source>
        <dbReference type="ARBA" id="ARBA00022786"/>
    </source>
</evidence>
<evidence type="ECO:0000256" key="5">
    <source>
        <dbReference type="ARBA" id="ARBA00022679"/>
    </source>
</evidence>
<comment type="catalytic activity">
    <reaction evidence="1">
        <text>[E2 ubiquitin-conjugating enzyme]-S-ubiquitinyl-L-cysteine + [acceptor protein]-L-lysine = [E2 ubiquitin-conjugating enzyme]-L-cysteine + [acceptor protein]-N(6)-ubiquitinyl-L-lysine.</text>
        <dbReference type="EC" id="2.3.2.31"/>
    </reaction>
</comment>
<evidence type="ECO:0000256" key="11">
    <source>
        <dbReference type="ARBA" id="ARBA00022833"/>
    </source>
</evidence>
<evidence type="ECO:0000256" key="15">
    <source>
        <dbReference type="PROSITE-ProRule" id="PRU00175"/>
    </source>
</evidence>
<evidence type="ECO:0000259" key="18">
    <source>
        <dbReference type="PROSITE" id="PS51873"/>
    </source>
</evidence>
<evidence type="ECO:0000313" key="20">
    <source>
        <dbReference type="Proteomes" id="UP000736335"/>
    </source>
</evidence>
<dbReference type="GO" id="GO:0031090">
    <property type="term" value="C:organelle membrane"/>
    <property type="evidence" value="ECO:0007669"/>
    <property type="project" value="UniProtKB-ARBA"/>
</dbReference>
<dbReference type="CDD" id="cd20341">
    <property type="entry name" value="BRcat_RBR_RNF14"/>
    <property type="match status" value="1"/>
</dbReference>
<dbReference type="Gene3D" id="1.20.120.1750">
    <property type="match status" value="1"/>
</dbReference>
<dbReference type="EC" id="2.3.2.31" evidence="4"/>
<dbReference type="CDD" id="cd23820">
    <property type="entry name" value="RWD_RNF14"/>
    <property type="match status" value="1"/>
</dbReference>
<dbReference type="InterPro" id="IPR017907">
    <property type="entry name" value="Znf_RING_CS"/>
</dbReference>
<dbReference type="InterPro" id="IPR031127">
    <property type="entry name" value="E3_UB_ligase_RBR"/>
</dbReference>
<keyword evidence="13" id="KW-0472">Membrane</keyword>
<dbReference type="InterPro" id="IPR044066">
    <property type="entry name" value="TRIAD_supradom"/>
</dbReference>
<dbReference type="InterPro" id="IPR016135">
    <property type="entry name" value="UBQ-conjugating_enzyme/RWD"/>
</dbReference>
<evidence type="ECO:0000256" key="12">
    <source>
        <dbReference type="ARBA" id="ARBA00022989"/>
    </source>
</evidence>
<dbReference type="SUPFAM" id="SSF54495">
    <property type="entry name" value="UBC-like"/>
    <property type="match status" value="1"/>
</dbReference>
<dbReference type="Pfam" id="PF22191">
    <property type="entry name" value="IBR_1"/>
    <property type="match status" value="1"/>
</dbReference>
<dbReference type="OrthoDB" id="1431934at2759"/>
<keyword evidence="20" id="KW-1185">Reference proteome</keyword>
<evidence type="ECO:0000256" key="7">
    <source>
        <dbReference type="ARBA" id="ARBA00022723"/>
    </source>
</evidence>
<comment type="subcellular location">
    <subcellularLocation>
        <location evidence="2">Membrane</location>
        <topology evidence="2">Single-pass membrane protein</topology>
    </subcellularLocation>
</comment>
<gene>
    <name evidence="19" type="ORF">BJ322DRAFT_1004921</name>
</gene>
<dbReference type="InterPro" id="IPR002867">
    <property type="entry name" value="IBR_dom"/>
</dbReference>
<keyword evidence="6" id="KW-0812">Transmembrane</keyword>
<proteinExistence type="inferred from homology"/>
<dbReference type="Pfam" id="PF01485">
    <property type="entry name" value="IBR"/>
    <property type="match status" value="1"/>
</dbReference>
<keyword evidence="7" id="KW-0479">Metal-binding</keyword>
<dbReference type="SMART" id="SM00591">
    <property type="entry name" value="RWD"/>
    <property type="match status" value="1"/>
</dbReference>
<dbReference type="SMART" id="SM00647">
    <property type="entry name" value="IBR"/>
    <property type="match status" value="2"/>
</dbReference>
<dbReference type="InterPro" id="IPR001841">
    <property type="entry name" value="Znf_RING"/>
</dbReference>
<keyword evidence="5" id="KW-0808">Transferase</keyword>
<feature type="domain" description="RING-type" evidence="18">
    <location>
        <begin position="206"/>
        <end position="461"/>
    </location>
</feature>
<feature type="domain" description="RING-type" evidence="16">
    <location>
        <begin position="210"/>
        <end position="255"/>
    </location>
</feature>
<evidence type="ECO:0000256" key="8">
    <source>
        <dbReference type="ARBA" id="ARBA00022737"/>
    </source>
</evidence>
<evidence type="ECO:0000256" key="2">
    <source>
        <dbReference type="ARBA" id="ARBA00004167"/>
    </source>
</evidence>
<evidence type="ECO:0000256" key="9">
    <source>
        <dbReference type="ARBA" id="ARBA00022771"/>
    </source>
</evidence>
<dbReference type="GO" id="GO:0016567">
    <property type="term" value="P:protein ubiquitination"/>
    <property type="evidence" value="ECO:0007669"/>
    <property type="project" value="InterPro"/>
</dbReference>
<dbReference type="Proteomes" id="UP000736335">
    <property type="component" value="Unassembled WGS sequence"/>
</dbReference>
<keyword evidence="10" id="KW-0833">Ubl conjugation pathway</keyword>
<comment type="pathway">
    <text evidence="3">Protein modification; protein ubiquitination.</text>
</comment>
<evidence type="ECO:0000256" key="1">
    <source>
        <dbReference type="ARBA" id="ARBA00001798"/>
    </source>
</evidence>
<reference evidence="19" key="1">
    <citation type="journal article" date="2020" name="Nat. Commun.">
        <title>Large-scale genome sequencing of mycorrhizal fungi provides insights into the early evolution of symbiotic traits.</title>
        <authorList>
            <person name="Miyauchi S."/>
            <person name="Kiss E."/>
            <person name="Kuo A."/>
            <person name="Drula E."/>
            <person name="Kohler A."/>
            <person name="Sanchez-Garcia M."/>
            <person name="Morin E."/>
            <person name="Andreopoulos B."/>
            <person name="Barry K.W."/>
            <person name="Bonito G."/>
            <person name="Buee M."/>
            <person name="Carver A."/>
            <person name="Chen C."/>
            <person name="Cichocki N."/>
            <person name="Clum A."/>
            <person name="Culley D."/>
            <person name="Crous P.W."/>
            <person name="Fauchery L."/>
            <person name="Girlanda M."/>
            <person name="Hayes R.D."/>
            <person name="Keri Z."/>
            <person name="LaButti K."/>
            <person name="Lipzen A."/>
            <person name="Lombard V."/>
            <person name="Magnuson J."/>
            <person name="Maillard F."/>
            <person name="Murat C."/>
            <person name="Nolan M."/>
            <person name="Ohm R.A."/>
            <person name="Pangilinan J."/>
            <person name="Pereira M.F."/>
            <person name="Perotto S."/>
            <person name="Peter M."/>
            <person name="Pfister S."/>
            <person name="Riley R."/>
            <person name="Sitrit Y."/>
            <person name="Stielow J.B."/>
            <person name="Szollosi G."/>
            <person name="Zifcakova L."/>
            <person name="Stursova M."/>
            <person name="Spatafora J.W."/>
            <person name="Tedersoo L."/>
            <person name="Vaario L.M."/>
            <person name="Yamada A."/>
            <person name="Yan M."/>
            <person name="Wang P."/>
            <person name="Xu J."/>
            <person name="Bruns T."/>
            <person name="Baldrian P."/>
            <person name="Vilgalys R."/>
            <person name="Dunand C."/>
            <person name="Henrissat B."/>
            <person name="Grigoriev I.V."/>
            <person name="Hibbett D."/>
            <person name="Nagy L.G."/>
            <person name="Martin F.M."/>
        </authorList>
    </citation>
    <scope>NUCLEOTIDE SEQUENCE</scope>
    <source>
        <strain evidence="19">UH-Tt-Lm1</strain>
    </source>
</reference>
<dbReference type="Pfam" id="PF05773">
    <property type="entry name" value="RWD"/>
    <property type="match status" value="1"/>
</dbReference>